<reference evidence="2" key="1">
    <citation type="submission" date="2021-03" db="EMBL/GenBank/DDBJ databases">
        <authorList>
            <person name="Sun Q."/>
        </authorList>
    </citation>
    <scope>NUCLEOTIDE SEQUENCE</scope>
    <source>
        <strain evidence="2">CCM 8862</strain>
    </source>
</reference>
<dbReference type="Gene3D" id="3.60.21.10">
    <property type="match status" value="1"/>
</dbReference>
<feature type="domain" description="Calcineurin-like phosphoesterase" evidence="1">
    <location>
        <begin position="56"/>
        <end position="239"/>
    </location>
</feature>
<name>A0A939E1F0_9CORY</name>
<dbReference type="GO" id="GO:0016020">
    <property type="term" value="C:membrane"/>
    <property type="evidence" value="ECO:0007669"/>
    <property type="project" value="GOC"/>
</dbReference>
<dbReference type="AlphaFoldDB" id="A0A939E1F0"/>
<dbReference type="InterPro" id="IPR004843">
    <property type="entry name" value="Calcineurin-like_PHP"/>
</dbReference>
<dbReference type="PANTHER" id="PTHR31302:SF20">
    <property type="entry name" value="CONSERVED PROTEIN"/>
    <property type="match status" value="1"/>
</dbReference>
<accession>A0A939E1F0</accession>
<dbReference type="SUPFAM" id="SSF56300">
    <property type="entry name" value="Metallo-dependent phosphatases"/>
    <property type="match status" value="1"/>
</dbReference>
<evidence type="ECO:0000313" key="2">
    <source>
        <dbReference type="EMBL" id="MBN9643767.1"/>
    </source>
</evidence>
<dbReference type="PANTHER" id="PTHR31302">
    <property type="entry name" value="TRANSMEMBRANE PROTEIN WITH METALLOPHOSPHOESTERASE DOMAIN-RELATED"/>
    <property type="match status" value="1"/>
</dbReference>
<dbReference type="InterPro" id="IPR051158">
    <property type="entry name" value="Metallophosphoesterase_sf"/>
</dbReference>
<keyword evidence="3" id="KW-1185">Reference proteome</keyword>
<dbReference type="InterPro" id="IPR029052">
    <property type="entry name" value="Metallo-depent_PP-like"/>
</dbReference>
<dbReference type="Proteomes" id="UP000664332">
    <property type="component" value="Unassembled WGS sequence"/>
</dbReference>
<dbReference type="EMBL" id="JAFLEQ010000008">
    <property type="protein sequence ID" value="MBN9643767.1"/>
    <property type="molecule type" value="Genomic_DNA"/>
</dbReference>
<organism evidence="2 3">
    <name type="scientific">Corynebacterium mendelii</name>
    <dbReference type="NCBI Taxonomy" id="2765362"/>
    <lineage>
        <taxon>Bacteria</taxon>
        <taxon>Bacillati</taxon>
        <taxon>Actinomycetota</taxon>
        <taxon>Actinomycetes</taxon>
        <taxon>Mycobacteriales</taxon>
        <taxon>Corynebacteriaceae</taxon>
        <taxon>Corynebacterium</taxon>
    </lineage>
</organism>
<evidence type="ECO:0000259" key="1">
    <source>
        <dbReference type="Pfam" id="PF00149"/>
    </source>
</evidence>
<protein>
    <submittedName>
        <fullName evidence="2">Metallophosphoesterase</fullName>
    </submittedName>
</protein>
<gene>
    <name evidence="2" type="ORF">JZY06_03895</name>
</gene>
<dbReference type="RefSeq" id="WP_207278728.1">
    <property type="nucleotide sequence ID" value="NZ_JAFLEQ010000008.1"/>
</dbReference>
<dbReference type="GO" id="GO:0008758">
    <property type="term" value="F:UDP-2,3-diacylglucosamine hydrolase activity"/>
    <property type="evidence" value="ECO:0007669"/>
    <property type="project" value="TreeGrafter"/>
</dbReference>
<dbReference type="GO" id="GO:0009245">
    <property type="term" value="P:lipid A biosynthetic process"/>
    <property type="evidence" value="ECO:0007669"/>
    <property type="project" value="TreeGrafter"/>
</dbReference>
<sequence>MFNPTTRRFLTTAAGTTVAAGAAAVAAGWRHTTDFSVDHLSIDCLEPGALHGKDAFRILHISDLHMFGRQDTKTSWLGSLVALEPDLVVNTGDNLGDRQAVPRVLNALNGLLTLPGLFVFGNNDYFGPRPVNPLRYLAGKKQPVSGDELPWRSLRAGFIERGWLDATHTRQEFTVGDVRIAAAGVDDPHLGKDNYGLIAGHPNPDADISLGLTHSPEPHVLDRFAADGYTITVAGHTHGGQICLPTGTPIVTNCGINRAAARGLSRYKGMWLNVSNGIGTSKYAPIRLFCAPSATLLTLTEKQA</sequence>
<evidence type="ECO:0000313" key="3">
    <source>
        <dbReference type="Proteomes" id="UP000664332"/>
    </source>
</evidence>
<dbReference type="Pfam" id="PF00149">
    <property type="entry name" value="Metallophos"/>
    <property type="match status" value="1"/>
</dbReference>
<proteinExistence type="predicted"/>
<comment type="caution">
    <text evidence="2">The sequence shown here is derived from an EMBL/GenBank/DDBJ whole genome shotgun (WGS) entry which is preliminary data.</text>
</comment>